<evidence type="ECO:0000256" key="2">
    <source>
        <dbReference type="ARBA" id="ARBA00005695"/>
    </source>
</evidence>
<dbReference type="AlphaFoldDB" id="A0A9X3TUU6"/>
<dbReference type="EMBL" id="JAPYYP010000040">
    <property type="protein sequence ID" value="MDA5110710.1"/>
    <property type="molecule type" value="Genomic_DNA"/>
</dbReference>
<dbReference type="GO" id="GO:0015833">
    <property type="term" value="P:peptide transport"/>
    <property type="evidence" value="ECO:0007669"/>
    <property type="project" value="TreeGrafter"/>
</dbReference>
<dbReference type="InterPro" id="IPR039424">
    <property type="entry name" value="SBP_5"/>
</dbReference>
<organism evidence="6 7">
    <name type="scientific">Brevibacillus thermoruber</name>
    <dbReference type="NCBI Taxonomy" id="33942"/>
    <lineage>
        <taxon>Bacteria</taxon>
        <taxon>Bacillati</taxon>
        <taxon>Bacillota</taxon>
        <taxon>Bacilli</taxon>
        <taxon>Bacillales</taxon>
        <taxon>Paenibacillaceae</taxon>
        <taxon>Brevibacillus</taxon>
    </lineage>
</organism>
<dbReference type="GO" id="GO:0030313">
    <property type="term" value="C:cell envelope"/>
    <property type="evidence" value="ECO:0007669"/>
    <property type="project" value="UniProtKB-SubCell"/>
</dbReference>
<evidence type="ECO:0000313" key="6">
    <source>
        <dbReference type="EMBL" id="MDA5110710.1"/>
    </source>
</evidence>
<reference evidence="6" key="1">
    <citation type="submission" date="2022-12" db="EMBL/GenBank/DDBJ databases">
        <title>Draft genome sequence of the thermophilic strain Brevibacillus thermoruber HT42, isolated from Los Humeros, Puebla, Mexico, with biotechnological potential.</title>
        <authorList>
            <person name="Lara Sanchez J."/>
            <person name="Solis Palacios R."/>
            <person name="Bustos Baena A.S."/>
            <person name="Ruz Baez A.E."/>
            <person name="Espinosa Luna G."/>
            <person name="Oliart Ros R.M."/>
        </authorList>
    </citation>
    <scope>NUCLEOTIDE SEQUENCE</scope>
    <source>
        <strain evidence="6">HT42</strain>
    </source>
</reference>
<dbReference type="GO" id="GO:0043190">
    <property type="term" value="C:ATP-binding cassette (ABC) transporter complex"/>
    <property type="evidence" value="ECO:0007669"/>
    <property type="project" value="InterPro"/>
</dbReference>
<evidence type="ECO:0000256" key="4">
    <source>
        <dbReference type="ARBA" id="ARBA00022729"/>
    </source>
</evidence>
<keyword evidence="7" id="KW-1185">Reference proteome</keyword>
<dbReference type="InterPro" id="IPR000914">
    <property type="entry name" value="SBP_5_dom"/>
</dbReference>
<proteinExistence type="inferred from homology"/>
<dbReference type="GO" id="GO:0042597">
    <property type="term" value="C:periplasmic space"/>
    <property type="evidence" value="ECO:0007669"/>
    <property type="project" value="UniProtKB-ARBA"/>
</dbReference>
<dbReference type="CDD" id="cd08504">
    <property type="entry name" value="PBP2_OppA"/>
    <property type="match status" value="1"/>
</dbReference>
<dbReference type="RefSeq" id="WP_271140915.1">
    <property type="nucleotide sequence ID" value="NZ_JAPYYP010000040.1"/>
</dbReference>
<feature type="domain" description="Solute-binding protein family 5" evidence="5">
    <location>
        <begin position="59"/>
        <end position="423"/>
    </location>
</feature>
<comment type="caution">
    <text evidence="6">The sequence shown here is derived from an EMBL/GenBank/DDBJ whole genome shotgun (WGS) entry which is preliminary data.</text>
</comment>
<sequence length="509" mass="59086">MKYYGLTEIPIDRILVYDIDTNPINLDPAYCTDYIGQIICQALYEPLFIRSIDGREWQLGAAESYNISSDGLIHTFHLPNHKYWSDGVPVVADDFVFAFQRLLSPVTKSPIAGIFDCILHAEEVREGLLPITELGVKALDTFTLQITLAYQVPFLKALLGSPYAAPIPRHIAEINQFVLPSITNGPFILSDYVSNQYVHLDANPYYPSPKDGVRGIHFLINRNLGSSLEFYKQNHVHITCNTYFPFNRIIEFKQYSDFHIEESSILFFMLFNQNRHKFFSDNRIRKALYYAIDKELISRQLQGGVSPWNHFVSKGLVGDRWSNKEVNNTFNPDQARQLLMNSGYYNDLMNHPLNIIYADFYPNREIIEMIQEMWQSILEVKVNLVSTSFEEHTQFLETGNYDLCLALLTPIYSDPFCSFQYFLPDVETGIDEKLIDYLEQSLEEEEERRWETYFRIDTLLRELLPGFPLFNGKSIYMVKPTIKGYVMFPDGGVSFRNLRWRPISRGTKS</sequence>
<keyword evidence="3" id="KW-0813">Transport</keyword>
<name>A0A9X3TUU6_9BACL</name>
<dbReference type="GO" id="GO:1904680">
    <property type="term" value="F:peptide transmembrane transporter activity"/>
    <property type="evidence" value="ECO:0007669"/>
    <property type="project" value="TreeGrafter"/>
</dbReference>
<dbReference type="Gene3D" id="3.90.76.10">
    <property type="entry name" value="Dipeptide-binding Protein, Domain 1"/>
    <property type="match status" value="1"/>
</dbReference>
<dbReference type="Proteomes" id="UP001151071">
    <property type="component" value="Unassembled WGS sequence"/>
</dbReference>
<dbReference type="PANTHER" id="PTHR30290:SF10">
    <property type="entry name" value="PERIPLASMIC OLIGOPEPTIDE-BINDING PROTEIN-RELATED"/>
    <property type="match status" value="1"/>
</dbReference>
<comment type="similarity">
    <text evidence="2">Belongs to the bacterial solute-binding protein 5 family.</text>
</comment>
<dbReference type="PANTHER" id="PTHR30290">
    <property type="entry name" value="PERIPLASMIC BINDING COMPONENT OF ABC TRANSPORTER"/>
    <property type="match status" value="1"/>
</dbReference>
<dbReference type="InterPro" id="IPR030678">
    <property type="entry name" value="Peptide/Ni-bd"/>
</dbReference>
<dbReference type="PIRSF" id="PIRSF002741">
    <property type="entry name" value="MppA"/>
    <property type="match status" value="1"/>
</dbReference>
<dbReference type="SUPFAM" id="SSF53850">
    <property type="entry name" value="Periplasmic binding protein-like II"/>
    <property type="match status" value="1"/>
</dbReference>
<evidence type="ECO:0000256" key="1">
    <source>
        <dbReference type="ARBA" id="ARBA00004196"/>
    </source>
</evidence>
<evidence type="ECO:0000313" key="7">
    <source>
        <dbReference type="Proteomes" id="UP001151071"/>
    </source>
</evidence>
<keyword evidence="4" id="KW-0732">Signal</keyword>
<evidence type="ECO:0000256" key="3">
    <source>
        <dbReference type="ARBA" id="ARBA00022448"/>
    </source>
</evidence>
<gene>
    <name evidence="6" type="ORF">O3V59_20420</name>
</gene>
<protein>
    <submittedName>
        <fullName evidence="6">Peptide ABC transporter substrate-binding protein</fullName>
    </submittedName>
</protein>
<comment type="subcellular location">
    <subcellularLocation>
        <location evidence="1">Cell envelope</location>
    </subcellularLocation>
</comment>
<dbReference type="Gene3D" id="3.40.190.10">
    <property type="entry name" value="Periplasmic binding protein-like II"/>
    <property type="match status" value="1"/>
</dbReference>
<evidence type="ECO:0000259" key="5">
    <source>
        <dbReference type="Pfam" id="PF00496"/>
    </source>
</evidence>
<dbReference type="Gene3D" id="3.10.105.10">
    <property type="entry name" value="Dipeptide-binding Protein, Domain 3"/>
    <property type="match status" value="1"/>
</dbReference>
<dbReference type="Pfam" id="PF00496">
    <property type="entry name" value="SBP_bac_5"/>
    <property type="match status" value="1"/>
</dbReference>
<accession>A0A9X3TUU6</accession>